<organism evidence="1 2">
    <name type="scientific">Coemansia aciculifera</name>
    <dbReference type="NCBI Taxonomy" id="417176"/>
    <lineage>
        <taxon>Eukaryota</taxon>
        <taxon>Fungi</taxon>
        <taxon>Fungi incertae sedis</taxon>
        <taxon>Zoopagomycota</taxon>
        <taxon>Kickxellomycotina</taxon>
        <taxon>Kickxellomycetes</taxon>
        <taxon>Kickxellales</taxon>
        <taxon>Kickxellaceae</taxon>
        <taxon>Coemansia</taxon>
    </lineage>
</organism>
<dbReference type="AlphaFoldDB" id="A0A9W8IK26"/>
<evidence type="ECO:0000313" key="1">
    <source>
        <dbReference type="EMBL" id="KAJ2864208.1"/>
    </source>
</evidence>
<accession>A0A9W8IK26</accession>
<dbReference type="Proteomes" id="UP001140074">
    <property type="component" value="Unassembled WGS sequence"/>
</dbReference>
<comment type="caution">
    <text evidence="1">The sequence shown here is derived from an EMBL/GenBank/DDBJ whole genome shotgun (WGS) entry which is preliminary data.</text>
</comment>
<name>A0A9W8IK26_9FUNG</name>
<dbReference type="EMBL" id="JANBUY010000095">
    <property type="protein sequence ID" value="KAJ2864208.1"/>
    <property type="molecule type" value="Genomic_DNA"/>
</dbReference>
<protein>
    <submittedName>
        <fullName evidence="1">Uncharacterized protein</fullName>
    </submittedName>
</protein>
<reference evidence="1" key="1">
    <citation type="submission" date="2022-07" db="EMBL/GenBank/DDBJ databases">
        <title>Phylogenomic reconstructions and comparative analyses of Kickxellomycotina fungi.</title>
        <authorList>
            <person name="Reynolds N.K."/>
            <person name="Stajich J.E."/>
            <person name="Barry K."/>
            <person name="Grigoriev I.V."/>
            <person name="Crous P."/>
            <person name="Smith M.E."/>
        </authorList>
    </citation>
    <scope>NUCLEOTIDE SEQUENCE</scope>
    <source>
        <strain evidence="1">RSA 476</strain>
    </source>
</reference>
<gene>
    <name evidence="1" type="ORF">GGH94_003072</name>
</gene>
<keyword evidence="2" id="KW-1185">Reference proteome</keyword>
<evidence type="ECO:0000313" key="2">
    <source>
        <dbReference type="Proteomes" id="UP001140074"/>
    </source>
</evidence>
<sequence length="579" mass="65451">MNSLPLSPFQLFPSLVVELVVDYVASSSGRSVKESKNDDTHRLPLIPLLWVCRNFRDIVYSRFCTVYELDLSSSPVKAGWSSWPTRLRKMARPAYRLASVVVLRLDQWSMFSGEARELLSNNQYSRGSIPNARLLTLEFVSGRTHTASYLGDTEIIANIIRFAEHLWQMAPAITEVKLPGRDFSGRVRKIDTRHFINLALKLYQYEHVATPLRNPFNFIEAGISDLVTLDCNLDSSLSRRYSVDNDSYAYFLQLTRQNASTLRSLIVNVGSVKNVSSLVRDAGGNYAEYPSLHTLKLCGPRIECDIYNMSRDRPLLPPVDIAKLPVFPDATPFPRLLQLHISISYPFGDDTLFRGNAARLKYLDIQIYPATVDILRKYALFTPASHPHLQLVYIDHMANFQVSPFASPKERMQFLLSIGPHAPVRKIYDIYSKPQFKKIVSLFADHTCIQTLSLPGTCMEFKHIIILVKSLPLLKELCTNAPCFDSIPTCVALPTAPAVVVAMYAPVGARLRRWHFGGKGKYDEIAKCVLLLALVCPNLDDIDASIFSDGEFVRKLQNVYYTQGFESHAARLKKLAFKF</sequence>
<proteinExistence type="predicted"/>